<gene>
    <name evidence="1" type="ORF">GCM10023224_41230</name>
</gene>
<protein>
    <submittedName>
        <fullName evidence="1">Uncharacterized protein</fullName>
    </submittedName>
</protein>
<accession>A0ABP9GTG2</accession>
<proteinExistence type="predicted"/>
<dbReference type="Proteomes" id="UP001499993">
    <property type="component" value="Unassembled WGS sequence"/>
</dbReference>
<comment type="caution">
    <text evidence="1">The sequence shown here is derived from an EMBL/GenBank/DDBJ whole genome shotgun (WGS) entry which is preliminary data.</text>
</comment>
<sequence>MGTVYISGSVRKISWLKKSFQVQMKVKIAVVASAGVDSGSTMRRKIRTCPHPSMRAASSRSRGSPRMNCTIRKMKNASVASSFGTISG</sequence>
<reference evidence="2" key="1">
    <citation type="journal article" date="2019" name="Int. J. Syst. Evol. Microbiol.">
        <title>The Global Catalogue of Microorganisms (GCM) 10K type strain sequencing project: providing services to taxonomists for standard genome sequencing and annotation.</title>
        <authorList>
            <consortium name="The Broad Institute Genomics Platform"/>
            <consortium name="The Broad Institute Genome Sequencing Center for Infectious Disease"/>
            <person name="Wu L."/>
            <person name="Ma J."/>
        </authorList>
    </citation>
    <scope>NUCLEOTIDE SEQUENCE [LARGE SCALE GENOMIC DNA]</scope>
    <source>
        <strain evidence="2">JCM 18123</strain>
    </source>
</reference>
<dbReference type="EMBL" id="BAABIK010000027">
    <property type="protein sequence ID" value="GAA4952255.1"/>
    <property type="molecule type" value="Genomic_DNA"/>
</dbReference>
<organism evidence="1 2">
    <name type="scientific">Streptomonospora halophila</name>
    <dbReference type="NCBI Taxonomy" id="427369"/>
    <lineage>
        <taxon>Bacteria</taxon>
        <taxon>Bacillati</taxon>
        <taxon>Actinomycetota</taxon>
        <taxon>Actinomycetes</taxon>
        <taxon>Streptosporangiales</taxon>
        <taxon>Nocardiopsidaceae</taxon>
        <taxon>Streptomonospora</taxon>
    </lineage>
</organism>
<evidence type="ECO:0000313" key="2">
    <source>
        <dbReference type="Proteomes" id="UP001499993"/>
    </source>
</evidence>
<name>A0ABP9GTG2_9ACTN</name>
<keyword evidence="2" id="KW-1185">Reference proteome</keyword>
<evidence type="ECO:0000313" key="1">
    <source>
        <dbReference type="EMBL" id="GAA4952255.1"/>
    </source>
</evidence>